<dbReference type="PANTHER" id="PTHR31339:SF9">
    <property type="entry name" value="PLASMIN AND FIBRONECTIN-BINDING PROTEIN A"/>
    <property type="match status" value="1"/>
</dbReference>
<dbReference type="InterPro" id="IPR012334">
    <property type="entry name" value="Pectin_lyas_fold"/>
</dbReference>
<evidence type="ECO:0000256" key="2">
    <source>
        <dbReference type="ARBA" id="ARBA00022801"/>
    </source>
</evidence>
<proteinExistence type="inferred from homology"/>
<evidence type="ECO:0000313" key="6">
    <source>
        <dbReference type="Proteomes" id="UP000674938"/>
    </source>
</evidence>
<keyword evidence="3 4" id="KW-0326">Glycosidase</keyword>
<dbReference type="Proteomes" id="UP000674938">
    <property type="component" value="Unassembled WGS sequence"/>
</dbReference>
<dbReference type="PANTHER" id="PTHR31339">
    <property type="entry name" value="PECTIN LYASE-RELATED"/>
    <property type="match status" value="1"/>
</dbReference>
<comment type="caution">
    <text evidence="5">The sequence shown here is derived from an EMBL/GenBank/DDBJ whole genome shotgun (WGS) entry which is preliminary data.</text>
</comment>
<accession>A0A940P7H1</accession>
<dbReference type="GO" id="GO:0004650">
    <property type="term" value="F:polygalacturonase activity"/>
    <property type="evidence" value="ECO:0007669"/>
    <property type="project" value="InterPro"/>
</dbReference>
<dbReference type="Pfam" id="PF00295">
    <property type="entry name" value="Glyco_hydro_28"/>
    <property type="match status" value="1"/>
</dbReference>
<dbReference type="InterPro" id="IPR011050">
    <property type="entry name" value="Pectin_lyase_fold/virulence"/>
</dbReference>
<dbReference type="SUPFAM" id="SSF51126">
    <property type="entry name" value="Pectin lyase-like"/>
    <property type="match status" value="1"/>
</dbReference>
<keyword evidence="6" id="KW-1185">Reference proteome</keyword>
<protein>
    <submittedName>
        <fullName evidence="5">Glycoside hydrolase family 28</fullName>
    </submittedName>
</protein>
<dbReference type="EMBL" id="JAEEGA010000010">
    <property type="protein sequence ID" value="MBP1042485.1"/>
    <property type="molecule type" value="Genomic_DNA"/>
</dbReference>
<evidence type="ECO:0000256" key="4">
    <source>
        <dbReference type="RuleBase" id="RU361169"/>
    </source>
</evidence>
<comment type="similarity">
    <text evidence="1 4">Belongs to the glycosyl hydrolase 28 family.</text>
</comment>
<dbReference type="Gene3D" id="2.160.20.10">
    <property type="entry name" value="Single-stranded right-handed beta-helix, Pectin lyase-like"/>
    <property type="match status" value="1"/>
</dbReference>
<name>A0A940P7H1_9ENTE</name>
<evidence type="ECO:0000256" key="1">
    <source>
        <dbReference type="ARBA" id="ARBA00008834"/>
    </source>
</evidence>
<sequence>MMKTIEKFNIMDFGVEPNIATVQTKSIQACIDTCRDAGGGEVVIPRGSYLVGSLKLYSDITLRLKTGAILLGSKVIDDYEDFKVPTSIQYLKDEYYKQLWHLPDYYFYAMITAYEATNIKIIGEPGSIINGQDAFDENGEEKFRGPMGIIMSNVKDLSLEGYTFENSANWSHTLDGCENVRIKQVTIQGGHDGFNLHHSRKMTVSDCRLECGDDCFAGYDVENLTVSHCYLNTGCNSLRLGGVDITFADCLFSGPGRYPHRSKDTYHTHAIFKYYAIRPDEIPNDATNIGFRNCIIKDADKLFYYDNGNEEANQNNRPLRDFYLENVHVTGIRHTSLFRGNGEKAQLSLKNVVIDFESKAPFLEIDENITLNFDKVDFIKPTVIQIGSGKRIFVHGLTTFKFVFE</sequence>
<dbReference type="AlphaFoldDB" id="A0A940P7H1"/>
<dbReference type="GO" id="GO:0005975">
    <property type="term" value="P:carbohydrate metabolic process"/>
    <property type="evidence" value="ECO:0007669"/>
    <property type="project" value="InterPro"/>
</dbReference>
<keyword evidence="2 4" id="KW-0378">Hydrolase</keyword>
<gene>
    <name evidence="5" type="ORF">I6N95_15810</name>
</gene>
<organism evidence="5 6">
    <name type="scientific">Vagococcus allomyrinae</name>
    <dbReference type="NCBI Taxonomy" id="2794353"/>
    <lineage>
        <taxon>Bacteria</taxon>
        <taxon>Bacillati</taxon>
        <taxon>Bacillota</taxon>
        <taxon>Bacilli</taxon>
        <taxon>Lactobacillales</taxon>
        <taxon>Enterococcaceae</taxon>
        <taxon>Vagococcus</taxon>
    </lineage>
</organism>
<dbReference type="InterPro" id="IPR051801">
    <property type="entry name" value="GH28_Enzymes"/>
</dbReference>
<evidence type="ECO:0000256" key="3">
    <source>
        <dbReference type="ARBA" id="ARBA00023295"/>
    </source>
</evidence>
<dbReference type="InterPro" id="IPR000743">
    <property type="entry name" value="Glyco_hydro_28"/>
</dbReference>
<reference evidence="5" key="1">
    <citation type="submission" date="2020-12" db="EMBL/GenBank/DDBJ databases">
        <title>Vagococcus allomyrinae sp. nov. and Enterococcus lavae sp. nov., isolated from the larvae of Allomyrina dichotoma.</title>
        <authorList>
            <person name="Lee S.D."/>
        </authorList>
    </citation>
    <scope>NUCLEOTIDE SEQUENCE</scope>
    <source>
        <strain evidence="5">BWB3-3</strain>
    </source>
</reference>
<evidence type="ECO:0000313" key="5">
    <source>
        <dbReference type="EMBL" id="MBP1042485.1"/>
    </source>
</evidence>